<gene>
    <name evidence="1" type="ORF">UFOPK1619_00828</name>
</gene>
<proteinExistence type="predicted"/>
<dbReference type="InterPro" id="IPR009241">
    <property type="entry name" value="HigB-like"/>
</dbReference>
<name>A0A6J6E1J2_9ZZZZ</name>
<evidence type="ECO:0000313" key="1">
    <source>
        <dbReference type="EMBL" id="CAB4569244.1"/>
    </source>
</evidence>
<dbReference type="AlphaFoldDB" id="A0A6J6E1J2"/>
<dbReference type="EMBL" id="CAEZTI010000164">
    <property type="protein sequence ID" value="CAB4569244.1"/>
    <property type="molecule type" value="Genomic_DNA"/>
</dbReference>
<accession>A0A6J6E1J2</accession>
<dbReference type="Pfam" id="PF05973">
    <property type="entry name" value="Gp49"/>
    <property type="match status" value="1"/>
</dbReference>
<protein>
    <submittedName>
        <fullName evidence="1">Unannotated protein</fullName>
    </submittedName>
</protein>
<reference evidence="1" key="1">
    <citation type="submission" date="2020-05" db="EMBL/GenBank/DDBJ databases">
        <authorList>
            <person name="Chiriac C."/>
            <person name="Salcher M."/>
            <person name="Ghai R."/>
            <person name="Kavagutti S V."/>
        </authorList>
    </citation>
    <scope>NUCLEOTIDE SEQUENCE</scope>
</reference>
<sequence length="86" mass="9975">MHGPGLTRPYADTLKGSRHANLKELRISSEGTLRILFGFDPERKAVLLLGGDKSERSVWNDWYRGAIKRADDLFEQHINEIRRRNK</sequence>
<organism evidence="1">
    <name type="scientific">freshwater metagenome</name>
    <dbReference type="NCBI Taxonomy" id="449393"/>
    <lineage>
        <taxon>unclassified sequences</taxon>
        <taxon>metagenomes</taxon>
        <taxon>ecological metagenomes</taxon>
    </lineage>
</organism>